<dbReference type="OrthoDB" id="9810636at2"/>
<dbReference type="PANTHER" id="PTHR42953:SF3">
    <property type="entry name" value="HIGH-AFFINITY ZINC UPTAKE SYSTEM PROTEIN ZNUA"/>
    <property type="match status" value="1"/>
</dbReference>
<evidence type="ECO:0000256" key="1">
    <source>
        <dbReference type="ARBA" id="ARBA00011028"/>
    </source>
</evidence>
<dbReference type="Proteomes" id="UP000070252">
    <property type="component" value="Unassembled WGS sequence"/>
</dbReference>
<dbReference type="AlphaFoldDB" id="A0A1G9G5U9"/>
<keyword evidence="3 6" id="KW-0732">Signal</keyword>
<dbReference type="InterPro" id="IPR050492">
    <property type="entry name" value="Bact_metal-bind_prot9"/>
</dbReference>
<sequence length="390" mass="41290">MLNVKIRHLAVLSLTAMLIVSGCGSNTASNAKETPPASSAAAEPAAAGAAVKADKLDIKVSFYPMYEFTKNIVGDLADVETLIPAGIEPHDWEPTAQDMAEISAADVLVYNGAGMEGWAQQVIDSAKGTQLVAVEASKGLDIMEGVEEEEEHAGEADHDHEAGGHADEADHDHEAGGHADEADHDHEAGGHAQEAGHNHEAGEPAKEDHAHDHDHGGLDPHVWLAPSLAIKEVRTIEAALAAASPENAAAFKTNSDAYIAKLEQLDQDFKAGLKDTKRKDFITQHAAFGYLAKEYGLTQVPIAGLSPEQEPSAAQMAQIVEFAKAHEVKTIFFETLVSSSVADTIAGELGAKSAVLNPIEGLTDEDRSSNLDYLAIMRQNLEALKAALNE</sequence>
<feature type="signal peptide" evidence="6">
    <location>
        <begin position="1"/>
        <end position="27"/>
    </location>
</feature>
<dbReference type="GO" id="GO:0046872">
    <property type="term" value="F:metal ion binding"/>
    <property type="evidence" value="ECO:0007669"/>
    <property type="project" value="InterPro"/>
</dbReference>
<comment type="similarity">
    <text evidence="1 4">Belongs to the bacterial solute-binding protein 9 family.</text>
</comment>
<dbReference type="PROSITE" id="PS51257">
    <property type="entry name" value="PROKAR_LIPOPROTEIN"/>
    <property type="match status" value="1"/>
</dbReference>
<gene>
    <name evidence="7" type="ORF">AML91_24355</name>
    <name evidence="8" type="ORF">SAMN05216191_101239</name>
</gene>
<dbReference type="Pfam" id="PF01297">
    <property type="entry name" value="ZnuA"/>
    <property type="match status" value="1"/>
</dbReference>
<dbReference type="CDD" id="cd01017">
    <property type="entry name" value="AdcA"/>
    <property type="match status" value="1"/>
</dbReference>
<dbReference type="EMBL" id="LIPY01000122">
    <property type="protein sequence ID" value="KWX71356.1"/>
    <property type="molecule type" value="Genomic_DNA"/>
</dbReference>
<evidence type="ECO:0000256" key="4">
    <source>
        <dbReference type="RuleBase" id="RU003512"/>
    </source>
</evidence>
<dbReference type="EMBL" id="FNGM01000001">
    <property type="protein sequence ID" value="SDK96118.1"/>
    <property type="molecule type" value="Genomic_DNA"/>
</dbReference>
<name>A0A1G9G5U9_9BACL</name>
<dbReference type="Proteomes" id="UP000182783">
    <property type="component" value="Unassembled WGS sequence"/>
</dbReference>
<proteinExistence type="inferred from homology"/>
<evidence type="ECO:0000313" key="10">
    <source>
        <dbReference type="Proteomes" id="UP000182783"/>
    </source>
</evidence>
<evidence type="ECO:0000256" key="2">
    <source>
        <dbReference type="ARBA" id="ARBA00022448"/>
    </source>
</evidence>
<dbReference type="Gene3D" id="3.40.50.1980">
    <property type="entry name" value="Nitrogenase molybdenum iron protein domain"/>
    <property type="match status" value="3"/>
</dbReference>
<dbReference type="RefSeq" id="WP_062526611.1">
    <property type="nucleotide sequence ID" value="NZ_CP048429.1"/>
</dbReference>
<reference evidence="8 10" key="2">
    <citation type="submission" date="2016-10" db="EMBL/GenBank/DDBJ databases">
        <authorList>
            <person name="de Groot N.N."/>
        </authorList>
    </citation>
    <scope>NUCLEOTIDE SEQUENCE [LARGE SCALE GENOMIC DNA]</scope>
    <source>
        <strain evidence="8 10">CGMCC 1.10239</strain>
    </source>
</reference>
<protein>
    <submittedName>
        <fullName evidence="8">Zinc transport system substrate-binding protein</fullName>
    </submittedName>
</protein>
<feature type="compositionally biased region" description="Basic and acidic residues" evidence="5">
    <location>
        <begin position="153"/>
        <end position="218"/>
    </location>
</feature>
<keyword evidence="2 4" id="KW-0813">Transport</keyword>
<dbReference type="PRINTS" id="PR00691">
    <property type="entry name" value="ADHESINB"/>
</dbReference>
<evidence type="ECO:0000313" key="7">
    <source>
        <dbReference type="EMBL" id="KWX71356.1"/>
    </source>
</evidence>
<dbReference type="InterPro" id="IPR006128">
    <property type="entry name" value="Lipoprotein_PsaA-like"/>
</dbReference>
<evidence type="ECO:0000313" key="9">
    <source>
        <dbReference type="Proteomes" id="UP000070252"/>
    </source>
</evidence>
<evidence type="ECO:0000256" key="5">
    <source>
        <dbReference type="SAM" id="MobiDB-lite"/>
    </source>
</evidence>
<dbReference type="PRINTS" id="PR00690">
    <property type="entry name" value="ADHESNFAMILY"/>
</dbReference>
<reference evidence="7 9" key="1">
    <citation type="submission" date="2015-08" db="EMBL/GenBank/DDBJ databases">
        <title>Genome of Paenibacillus jilunlii.</title>
        <authorList>
            <person name="Sant'Anna F.H."/>
            <person name="Ambrosini A."/>
            <person name="Souza R."/>
            <person name="Bach E."/>
            <person name="Fernandes G."/>
            <person name="Balsanelli E."/>
            <person name="Baura V.A."/>
            <person name="Pedrosa F.O."/>
            <person name="Souza E.M."/>
            <person name="Passaglia L."/>
        </authorList>
    </citation>
    <scope>NUCLEOTIDE SEQUENCE [LARGE SCALE GENOMIC DNA]</scope>
    <source>
        <strain evidence="7 9">DSM 23019</strain>
    </source>
</reference>
<feature type="region of interest" description="Disordered" evidence="5">
    <location>
        <begin position="148"/>
        <end position="220"/>
    </location>
</feature>
<evidence type="ECO:0000313" key="8">
    <source>
        <dbReference type="EMBL" id="SDK96118.1"/>
    </source>
</evidence>
<accession>A0A1G9G5U9</accession>
<dbReference type="PANTHER" id="PTHR42953">
    <property type="entry name" value="HIGH-AFFINITY ZINC UPTAKE SYSTEM PROTEIN ZNUA-RELATED"/>
    <property type="match status" value="1"/>
</dbReference>
<organism evidence="8 10">
    <name type="scientific">Paenibacillus jilunlii</name>
    <dbReference type="NCBI Taxonomy" id="682956"/>
    <lineage>
        <taxon>Bacteria</taxon>
        <taxon>Bacillati</taxon>
        <taxon>Bacillota</taxon>
        <taxon>Bacilli</taxon>
        <taxon>Bacillales</taxon>
        <taxon>Paenibacillaceae</taxon>
        <taxon>Paenibacillus</taxon>
    </lineage>
</organism>
<keyword evidence="9" id="KW-1185">Reference proteome</keyword>
<dbReference type="GO" id="GO:0007155">
    <property type="term" value="P:cell adhesion"/>
    <property type="evidence" value="ECO:0007669"/>
    <property type="project" value="InterPro"/>
</dbReference>
<feature type="chain" id="PRO_5038905192" evidence="6">
    <location>
        <begin position="28"/>
        <end position="390"/>
    </location>
</feature>
<evidence type="ECO:0000256" key="6">
    <source>
        <dbReference type="SAM" id="SignalP"/>
    </source>
</evidence>
<evidence type="ECO:0000256" key="3">
    <source>
        <dbReference type="ARBA" id="ARBA00022729"/>
    </source>
</evidence>
<dbReference type="InterPro" id="IPR006129">
    <property type="entry name" value="AdhesinB"/>
</dbReference>
<dbReference type="InterPro" id="IPR006127">
    <property type="entry name" value="ZnuA-like"/>
</dbReference>
<dbReference type="GO" id="GO:0030001">
    <property type="term" value="P:metal ion transport"/>
    <property type="evidence" value="ECO:0007669"/>
    <property type="project" value="InterPro"/>
</dbReference>
<dbReference type="SUPFAM" id="SSF53807">
    <property type="entry name" value="Helical backbone' metal receptor"/>
    <property type="match status" value="1"/>
</dbReference>